<evidence type="ECO:0000313" key="1">
    <source>
        <dbReference type="EMBL" id="QDK02666.1"/>
    </source>
</evidence>
<evidence type="ECO:0000313" key="2">
    <source>
        <dbReference type="Proteomes" id="UP000319596"/>
    </source>
</evidence>
<keyword evidence="2" id="KW-1185">Reference proteome</keyword>
<dbReference type="EMBL" id="MN096369">
    <property type="protein sequence ID" value="QDK02666.1"/>
    <property type="molecule type" value="Genomic_DNA"/>
</dbReference>
<dbReference type="GeneID" id="77924690"/>
<name>A0A514U178_9CAUD</name>
<sequence length="78" mass="9005">MPKEAVQRASTPDCSDVTVHWSKEQGHVQVAITRYGEIWTDPDANSTTLYSEAMTRYELNQMIKTLRRARDQAYGRDE</sequence>
<accession>A0A514U178</accession>
<protein>
    <submittedName>
        <fullName evidence="1">Uncharacterized protein</fullName>
    </submittedName>
</protein>
<dbReference type="Proteomes" id="UP000319596">
    <property type="component" value="Segment"/>
</dbReference>
<organism evidence="1 2">
    <name type="scientific">Gordonia phage Phendrix</name>
    <dbReference type="NCBI Taxonomy" id="2593335"/>
    <lineage>
        <taxon>Viruses</taxon>
        <taxon>Duplodnaviria</taxon>
        <taxon>Heunggongvirae</taxon>
        <taxon>Uroviricota</taxon>
        <taxon>Caudoviricetes</taxon>
        <taxon>Godonkavirus</taxon>
        <taxon>Godonkavirus phendrix</taxon>
    </lineage>
</organism>
<gene>
    <name evidence="1" type="primary">128</name>
    <name evidence="1" type="ORF">SEA_PHENDRIX_128</name>
</gene>
<proteinExistence type="predicted"/>
<dbReference type="KEGG" id="vg:77924690"/>
<reference evidence="1 2" key="1">
    <citation type="submission" date="2019-06" db="EMBL/GenBank/DDBJ databases">
        <authorList>
            <person name="Burns M.A."/>
            <person name="Hill G.C."/>
            <person name="Wesley B.E."/>
            <person name="Womack T.V."/>
            <person name="Krukonis G.P."/>
            <person name="Delesalle V.A."/>
            <person name="Garlena R.A."/>
            <person name="Russell D.A."/>
            <person name="Pope W.H."/>
            <person name="Jacobs-Sera D."/>
            <person name="Hatfull G.F."/>
        </authorList>
    </citation>
    <scope>NUCLEOTIDE SEQUENCE [LARGE SCALE GENOMIC DNA]</scope>
</reference>
<dbReference type="RefSeq" id="YP_010649162.1">
    <property type="nucleotide sequence ID" value="NC_070764.1"/>
</dbReference>